<evidence type="ECO:0000313" key="3">
    <source>
        <dbReference type="Proteomes" id="UP000229570"/>
    </source>
</evidence>
<dbReference type="InterPro" id="IPR038729">
    <property type="entry name" value="Rad50/SbcC_AAA"/>
</dbReference>
<name>A0A2H0KM59_9BACT</name>
<dbReference type="GO" id="GO:0006302">
    <property type="term" value="P:double-strand break repair"/>
    <property type="evidence" value="ECO:0007669"/>
    <property type="project" value="InterPro"/>
</dbReference>
<reference evidence="2 3" key="1">
    <citation type="submission" date="2017-09" db="EMBL/GenBank/DDBJ databases">
        <title>Depth-based differentiation of microbial function through sediment-hosted aquifers and enrichment of novel symbionts in the deep terrestrial subsurface.</title>
        <authorList>
            <person name="Probst A.J."/>
            <person name="Ladd B."/>
            <person name="Jarett J.K."/>
            <person name="Geller-Mcgrath D.E."/>
            <person name="Sieber C.M."/>
            <person name="Emerson J.B."/>
            <person name="Anantharaman K."/>
            <person name="Thomas B.C."/>
            <person name="Malmstrom R."/>
            <person name="Stieglmeier M."/>
            <person name="Klingl A."/>
            <person name="Woyke T."/>
            <person name="Ryan C.M."/>
            <person name="Banfield J.F."/>
        </authorList>
    </citation>
    <scope>NUCLEOTIDE SEQUENCE [LARGE SCALE GENOMIC DNA]</scope>
    <source>
        <strain evidence="2">CG11_big_fil_rev_8_21_14_0_20_35_14</strain>
    </source>
</reference>
<evidence type="ECO:0000259" key="1">
    <source>
        <dbReference type="Pfam" id="PF13476"/>
    </source>
</evidence>
<dbReference type="EMBL" id="PCVL01000050">
    <property type="protein sequence ID" value="PIQ72342.1"/>
    <property type="molecule type" value="Genomic_DNA"/>
</dbReference>
<protein>
    <recommendedName>
        <fullName evidence="1">Rad50/SbcC-type AAA domain-containing protein</fullName>
    </recommendedName>
</protein>
<feature type="non-terminal residue" evidence="2">
    <location>
        <position position="121"/>
    </location>
</feature>
<organism evidence="2 3">
    <name type="scientific">Candidatus Roizmanbacteria bacterium CG11_big_fil_rev_8_21_14_0_20_35_14</name>
    <dbReference type="NCBI Taxonomy" id="1974855"/>
    <lineage>
        <taxon>Bacteria</taxon>
        <taxon>Candidatus Roizmaniibacteriota</taxon>
    </lineage>
</organism>
<dbReference type="Gene3D" id="3.40.50.300">
    <property type="entry name" value="P-loop containing nucleotide triphosphate hydrolases"/>
    <property type="match status" value="1"/>
</dbReference>
<dbReference type="Proteomes" id="UP000229570">
    <property type="component" value="Unassembled WGS sequence"/>
</dbReference>
<dbReference type="Pfam" id="PF13476">
    <property type="entry name" value="AAA_23"/>
    <property type="match status" value="1"/>
</dbReference>
<dbReference type="AlphaFoldDB" id="A0A2H0KM59"/>
<dbReference type="GO" id="GO:0016887">
    <property type="term" value="F:ATP hydrolysis activity"/>
    <property type="evidence" value="ECO:0007669"/>
    <property type="project" value="InterPro"/>
</dbReference>
<feature type="domain" description="Rad50/SbcC-type AAA" evidence="1">
    <location>
        <begin position="6"/>
        <end position="97"/>
    </location>
</feature>
<sequence>MKIINLQVENIKKLTAIDITPTDNMVLITGPNGAGKSSVLDSIVMALCGSKSIPAVPIKKGSDKGKVILNLGDYTITRSFTKDNSYLKIENSAGSSITSPQKFLDRIVGNISFDPLDFLNN</sequence>
<comment type="caution">
    <text evidence="2">The sequence shown here is derived from an EMBL/GenBank/DDBJ whole genome shotgun (WGS) entry which is preliminary data.</text>
</comment>
<dbReference type="SUPFAM" id="SSF52540">
    <property type="entry name" value="P-loop containing nucleoside triphosphate hydrolases"/>
    <property type="match status" value="1"/>
</dbReference>
<evidence type="ECO:0000313" key="2">
    <source>
        <dbReference type="EMBL" id="PIQ72342.1"/>
    </source>
</evidence>
<gene>
    <name evidence="2" type="ORF">COV86_03525</name>
</gene>
<dbReference type="InterPro" id="IPR027417">
    <property type="entry name" value="P-loop_NTPase"/>
</dbReference>
<accession>A0A2H0KM59</accession>
<proteinExistence type="predicted"/>